<protein>
    <submittedName>
        <fullName evidence="2">Cation-binding protein</fullName>
    </submittedName>
</protein>
<gene>
    <name evidence="2" type="ORF">LK10_16890</name>
</gene>
<name>A0A0B2AHL0_9MICC</name>
<dbReference type="EMBL" id="JTDL01000143">
    <property type="protein sequence ID" value="KHL01309.1"/>
    <property type="molecule type" value="Genomic_DNA"/>
</dbReference>
<evidence type="ECO:0000313" key="3">
    <source>
        <dbReference type="Proteomes" id="UP000030982"/>
    </source>
</evidence>
<dbReference type="AlphaFoldDB" id="A0A0B2AHL0"/>
<feature type="domain" description="Hemerythrin-like" evidence="1">
    <location>
        <begin position="3"/>
        <end position="122"/>
    </location>
</feature>
<proteinExistence type="predicted"/>
<dbReference type="Gene3D" id="1.20.120.520">
    <property type="entry name" value="nmb1532 protein domain like"/>
    <property type="match status" value="1"/>
</dbReference>
<dbReference type="Pfam" id="PF01814">
    <property type="entry name" value="Hemerythrin"/>
    <property type="match status" value="1"/>
</dbReference>
<evidence type="ECO:0000313" key="2">
    <source>
        <dbReference type="EMBL" id="KHL01309.1"/>
    </source>
</evidence>
<reference evidence="2 3" key="1">
    <citation type="submission" date="2014-09" db="EMBL/GenBank/DDBJ databases">
        <title>Genome sequence of Sinomonas sp. MUSC 117.</title>
        <authorList>
            <person name="Lee L.-H."/>
        </authorList>
    </citation>
    <scope>NUCLEOTIDE SEQUENCE [LARGE SCALE GENOMIC DNA]</scope>
    <source>
        <strain evidence="2 3">MUSC 117</strain>
    </source>
</reference>
<dbReference type="STRING" id="1338436.LK10_16890"/>
<sequence length="170" mass="19343">MDITEIILNDHHEQRRMFGILEQVSPDNTEALGSVWKRLRILLEVHAAAEEKLFYPRLLKLQQDLIARESPDEETEDAVHDHNEIRDAIAGVEGEAVGSVEWLRAVAEVNKVNGDHMAEEERQGLTDFRRHVDLEERHAMAVAFAAFEAEHAGGIHAHDVDPQQYLRENG</sequence>
<comment type="caution">
    <text evidence="2">The sequence shown here is derived from an EMBL/GenBank/DDBJ whole genome shotgun (WGS) entry which is preliminary data.</text>
</comment>
<accession>A0A0B2AHL0</accession>
<organism evidence="2 3">
    <name type="scientific">Sinomonas humi</name>
    <dbReference type="NCBI Taxonomy" id="1338436"/>
    <lineage>
        <taxon>Bacteria</taxon>
        <taxon>Bacillati</taxon>
        <taxon>Actinomycetota</taxon>
        <taxon>Actinomycetes</taxon>
        <taxon>Micrococcales</taxon>
        <taxon>Micrococcaceae</taxon>
        <taxon>Sinomonas</taxon>
    </lineage>
</organism>
<dbReference type="PANTHER" id="PTHR35585:SF1">
    <property type="entry name" value="HHE DOMAIN PROTEIN (AFU_ORTHOLOGUE AFUA_4G00730)"/>
    <property type="match status" value="1"/>
</dbReference>
<dbReference type="RefSeq" id="WP_043126200.1">
    <property type="nucleotide sequence ID" value="NZ_JTDL01000143.1"/>
</dbReference>
<keyword evidence="3" id="KW-1185">Reference proteome</keyword>
<dbReference type="PANTHER" id="PTHR35585">
    <property type="entry name" value="HHE DOMAIN PROTEIN (AFU_ORTHOLOGUE AFUA_4G00730)"/>
    <property type="match status" value="1"/>
</dbReference>
<dbReference type="Proteomes" id="UP000030982">
    <property type="component" value="Unassembled WGS sequence"/>
</dbReference>
<dbReference type="OrthoDB" id="5523420at2"/>
<evidence type="ECO:0000259" key="1">
    <source>
        <dbReference type="Pfam" id="PF01814"/>
    </source>
</evidence>
<dbReference type="InterPro" id="IPR012312">
    <property type="entry name" value="Hemerythrin-like"/>
</dbReference>